<evidence type="ECO:0000256" key="4">
    <source>
        <dbReference type="ARBA" id="ARBA00022989"/>
    </source>
</evidence>
<dbReference type="RefSeq" id="WP_102697465.1">
    <property type="nucleotide sequence ID" value="NZ_PNGJ01000006.1"/>
</dbReference>
<feature type="transmembrane region" description="Helical" evidence="7">
    <location>
        <begin position="197"/>
        <end position="220"/>
    </location>
</feature>
<feature type="transmembrane region" description="Helical" evidence="7">
    <location>
        <begin position="498"/>
        <end position="517"/>
    </location>
</feature>
<name>A0A2N6QQ27_9BACT</name>
<keyword evidence="2" id="KW-0813">Transport</keyword>
<feature type="transmembrane region" description="Helical" evidence="7">
    <location>
        <begin position="143"/>
        <end position="176"/>
    </location>
</feature>
<feature type="transmembrane region" description="Helical" evidence="7">
    <location>
        <begin position="72"/>
        <end position="91"/>
    </location>
</feature>
<evidence type="ECO:0000256" key="7">
    <source>
        <dbReference type="SAM" id="Phobius"/>
    </source>
</evidence>
<evidence type="ECO:0000313" key="9">
    <source>
        <dbReference type="Proteomes" id="UP000235564"/>
    </source>
</evidence>
<dbReference type="Proteomes" id="UP000235564">
    <property type="component" value="Unassembled WGS sequence"/>
</dbReference>
<reference evidence="8 9" key="1">
    <citation type="submission" date="2017-09" db="EMBL/GenBank/DDBJ databases">
        <title>Bacterial strain isolated from the female urinary microbiota.</title>
        <authorList>
            <person name="Thomas-White K."/>
            <person name="Kumar N."/>
            <person name="Forster S."/>
            <person name="Putonti C."/>
            <person name="Lawley T."/>
            <person name="Wolfe A.J."/>
        </authorList>
    </citation>
    <scope>NUCLEOTIDE SEQUENCE [LARGE SCALE GENOMIC DNA]</scope>
    <source>
        <strain evidence="8 9">UMB0536</strain>
    </source>
</reference>
<feature type="transmembrane region" description="Helical" evidence="7">
    <location>
        <begin position="370"/>
        <end position="390"/>
    </location>
</feature>
<feature type="transmembrane region" description="Helical" evidence="7">
    <location>
        <begin position="103"/>
        <end position="123"/>
    </location>
</feature>
<dbReference type="PANTHER" id="PTHR10283:SF82">
    <property type="entry name" value="SOLUTE CARRIER FAMILY 13 MEMBER 2"/>
    <property type="match status" value="1"/>
</dbReference>
<dbReference type="CDD" id="cd01115">
    <property type="entry name" value="SLC13_permease"/>
    <property type="match status" value="1"/>
</dbReference>
<keyword evidence="3 7" id="KW-0812">Transmembrane</keyword>
<feature type="compositionally biased region" description="Basic and acidic residues" evidence="6">
    <location>
        <begin position="1"/>
        <end position="10"/>
    </location>
</feature>
<dbReference type="OrthoDB" id="9765532at2"/>
<dbReference type="NCBIfam" id="TIGR00785">
    <property type="entry name" value="dass"/>
    <property type="match status" value="1"/>
</dbReference>
<feature type="transmembrane region" description="Helical" evidence="7">
    <location>
        <begin position="240"/>
        <end position="262"/>
    </location>
</feature>
<sequence length="518" mass="55774">MNDTNKKAEPLEQEQSNQDSSFDRKRRIIGAIFGPICAILVWITPISGLTPEGHKLLAIMTLVALWWITEPVPIPVTSLIGPTLCVVFDVVKMKEAFAAFANPMIFLFMGGFMIAKAMMVNGVDKRIAYGIMSMKWVGDNPRRIFLAIGLACMLCSGWISNTATAAMMFPIALGLLEAIREMMAAQGKIVNLSSYKYATGLMLMTAYACSIGGVLTPIGTPPNIIMLGFLNEMCDLHVSFFQWMVWGFVAMVAYFVIAYIVLSRMFPSDVKHIAGATEFINSKVNALGKWTRAQKNTMIAFGVAVILWITPGVLSIVLGTQSEVLNKYNRLFPEAIAAMVGALLLFFLPVDLKKNKMTLDWKDAVAGVEWGTLLLFGGGLAMGGMMYSTGLSSWIGDQIIAMMGGKPSELLFVAVFCVMSLLLSELTSHTAATNMIGPLAIGTALSAGFSPVPVAVGVALSASLGFMLPVSTPPNAIVYASGYIPITKMIKSGVYIDFIGIAIVTIPVALYLVSMVVG</sequence>
<evidence type="ECO:0000256" key="5">
    <source>
        <dbReference type="ARBA" id="ARBA00023136"/>
    </source>
</evidence>
<dbReference type="PROSITE" id="PS01271">
    <property type="entry name" value="NA_SULFATE"/>
    <property type="match status" value="1"/>
</dbReference>
<evidence type="ECO:0000256" key="6">
    <source>
        <dbReference type="SAM" id="MobiDB-lite"/>
    </source>
</evidence>
<feature type="region of interest" description="Disordered" evidence="6">
    <location>
        <begin position="1"/>
        <end position="22"/>
    </location>
</feature>
<feature type="transmembrane region" description="Helical" evidence="7">
    <location>
        <begin position="410"/>
        <end position="427"/>
    </location>
</feature>
<dbReference type="InterPro" id="IPR031312">
    <property type="entry name" value="Na/sul_symport_CS"/>
</dbReference>
<dbReference type="PANTHER" id="PTHR10283">
    <property type="entry name" value="SOLUTE CARRIER FAMILY 13 MEMBER"/>
    <property type="match status" value="1"/>
</dbReference>
<protein>
    <submittedName>
        <fullName evidence="8">Anion transporter</fullName>
    </submittedName>
</protein>
<feature type="transmembrane region" description="Helical" evidence="7">
    <location>
        <begin position="331"/>
        <end position="350"/>
    </location>
</feature>
<dbReference type="GO" id="GO:0005886">
    <property type="term" value="C:plasma membrane"/>
    <property type="evidence" value="ECO:0007669"/>
    <property type="project" value="TreeGrafter"/>
</dbReference>
<feature type="transmembrane region" description="Helical" evidence="7">
    <location>
        <begin position="28"/>
        <end position="47"/>
    </location>
</feature>
<evidence type="ECO:0000256" key="2">
    <source>
        <dbReference type="ARBA" id="ARBA00022448"/>
    </source>
</evidence>
<keyword evidence="4 7" id="KW-1133">Transmembrane helix</keyword>
<proteinExistence type="predicted"/>
<evidence type="ECO:0000313" key="8">
    <source>
        <dbReference type="EMBL" id="PMC23802.1"/>
    </source>
</evidence>
<evidence type="ECO:0000256" key="3">
    <source>
        <dbReference type="ARBA" id="ARBA00022692"/>
    </source>
</evidence>
<dbReference type="AlphaFoldDB" id="A0A2N6QQ27"/>
<comment type="subcellular location">
    <subcellularLocation>
        <location evidence="1">Membrane</location>
        <topology evidence="1">Multi-pass membrane protein</topology>
    </subcellularLocation>
</comment>
<dbReference type="Pfam" id="PF00939">
    <property type="entry name" value="Na_sulph_symp"/>
    <property type="match status" value="1"/>
</dbReference>
<dbReference type="EMBL" id="PNGJ01000006">
    <property type="protein sequence ID" value="PMC23802.1"/>
    <property type="molecule type" value="Genomic_DNA"/>
</dbReference>
<comment type="caution">
    <text evidence="8">The sequence shown here is derived from an EMBL/GenBank/DDBJ whole genome shotgun (WGS) entry which is preliminary data.</text>
</comment>
<evidence type="ECO:0000256" key="1">
    <source>
        <dbReference type="ARBA" id="ARBA00004141"/>
    </source>
</evidence>
<feature type="transmembrane region" description="Helical" evidence="7">
    <location>
        <begin position="439"/>
        <end position="460"/>
    </location>
</feature>
<organism evidence="8 9">
    <name type="scientific">Hoylesella buccalis</name>
    <dbReference type="NCBI Taxonomy" id="28127"/>
    <lineage>
        <taxon>Bacteria</taxon>
        <taxon>Pseudomonadati</taxon>
        <taxon>Bacteroidota</taxon>
        <taxon>Bacteroidia</taxon>
        <taxon>Bacteroidales</taxon>
        <taxon>Prevotellaceae</taxon>
        <taxon>Hoylesella</taxon>
    </lineage>
</organism>
<dbReference type="InterPro" id="IPR001898">
    <property type="entry name" value="SLC13A/DASS"/>
</dbReference>
<keyword evidence="5 7" id="KW-0472">Membrane</keyword>
<gene>
    <name evidence="8" type="ORF">CJ231_07800</name>
</gene>
<dbReference type="GO" id="GO:0015141">
    <property type="term" value="F:succinate transmembrane transporter activity"/>
    <property type="evidence" value="ECO:0007669"/>
    <property type="project" value="UniProtKB-ARBA"/>
</dbReference>
<accession>A0A2N6QQ27</accession>
<feature type="transmembrane region" description="Helical" evidence="7">
    <location>
        <begin position="299"/>
        <end position="319"/>
    </location>
</feature>